<dbReference type="EMBL" id="MK994959">
    <property type="protein sequence ID" value="QHA24589.1"/>
    <property type="molecule type" value="mRNA"/>
</dbReference>
<protein>
    <submittedName>
        <fullName evidence="3">Zinc finger protein 216</fullName>
    </submittedName>
</protein>
<evidence type="ECO:0000259" key="2">
    <source>
        <dbReference type="PROSITE" id="PS00028"/>
    </source>
</evidence>
<feature type="compositionally biased region" description="Basic residues" evidence="1">
    <location>
        <begin position="408"/>
        <end position="431"/>
    </location>
</feature>
<sequence length="572" mass="61984">MSMCVSLLGEGTKATAALRSSQVLLKNGSPNASSRNQAGLERTSVMLSELRLASQSVPGPCVRSLRTPTSYSFGAVHRRSHCTASESAAPWQPLCFSLVECVNVQESRAERFARHLWLKDWLHMEKVEEDFKSEREPRGDPTTTAQHVRILEGSSAPKLQLRSWGAPHGQVRADGGHALSPKAATISPGWPSTSSPMLSDPQVPSSPRTLLNRRNDGAATLHWIALTENDLRQARGQQTGRASAELQTVRLMGRPVIHPVQSRLSPPDIVQAVSSTLCQPRAVTGLRGAFALQVGDDRGNAWFLQRHQRATPAKRARDEPNIDPVLAGEPSKNASGSGDGWELTAKKQRVADLVQATEPDAPGLASAMADTPIHEGGEGTAGPIGVVERVEELEPHDPPSDPGPSKPARGKRKANATPRRQRMPSKHAKVFRRSNASAYQCGVDGCKAILDNATSAAHVNSVHYSERAEREAIQMKKAGSPSAAGWNDIRCRHTVCEETVRTLSNLHRHLKTKHWGTSATKCPACDKILSRLDALKRHFETHHPGLSLSDYALNPAEGEDRDADGEVQGVTD</sequence>
<feature type="region of interest" description="Disordered" evidence="1">
    <location>
        <begin position="550"/>
        <end position="572"/>
    </location>
</feature>
<feature type="region of interest" description="Disordered" evidence="1">
    <location>
        <begin position="309"/>
        <end position="340"/>
    </location>
</feature>
<feature type="compositionally biased region" description="Basic and acidic residues" evidence="1">
    <location>
        <begin position="388"/>
        <end position="399"/>
    </location>
</feature>
<dbReference type="SMART" id="SM00355">
    <property type="entry name" value="ZnF_C2H2"/>
    <property type="match status" value="3"/>
</dbReference>
<dbReference type="PROSITE" id="PS00028">
    <property type="entry name" value="ZINC_FINGER_C2H2_1"/>
    <property type="match status" value="1"/>
</dbReference>
<proteinExistence type="evidence at transcript level"/>
<feature type="compositionally biased region" description="Polar residues" evidence="1">
    <location>
        <begin position="190"/>
        <end position="207"/>
    </location>
</feature>
<reference evidence="3" key="1">
    <citation type="submission" date="2019-05" db="EMBL/GenBank/DDBJ databases">
        <title>Expression and analysis of primary metabolism gene in Lenzites gibbosa treated with wood chip.</title>
        <authorList>
            <person name="Chi Y."/>
            <person name="Zhang J."/>
            <person name="Li S."/>
        </authorList>
    </citation>
    <scope>NUCLEOTIDE SEQUENCE</scope>
</reference>
<organism evidence="3">
    <name type="scientific">Trametes gibbosa</name>
    <dbReference type="NCBI Taxonomy" id="160864"/>
    <lineage>
        <taxon>Eukaryota</taxon>
        <taxon>Fungi</taxon>
        <taxon>Dikarya</taxon>
        <taxon>Basidiomycota</taxon>
        <taxon>Agaricomycotina</taxon>
        <taxon>Agaricomycetes</taxon>
        <taxon>Polyporales</taxon>
        <taxon>Polyporaceae</taxon>
        <taxon>Trametes</taxon>
    </lineage>
</organism>
<accession>A0A6B9KD24</accession>
<name>A0A6B9KD24_9APHY</name>
<dbReference type="Gene3D" id="3.30.160.60">
    <property type="entry name" value="Classic Zinc Finger"/>
    <property type="match status" value="1"/>
</dbReference>
<evidence type="ECO:0000313" key="3">
    <source>
        <dbReference type="EMBL" id="QHA24589.1"/>
    </source>
</evidence>
<feature type="region of interest" description="Disordered" evidence="1">
    <location>
        <begin position="362"/>
        <end position="431"/>
    </location>
</feature>
<dbReference type="InterPro" id="IPR036236">
    <property type="entry name" value="Znf_C2H2_sf"/>
</dbReference>
<feature type="region of interest" description="Disordered" evidence="1">
    <location>
        <begin position="167"/>
        <end position="207"/>
    </location>
</feature>
<dbReference type="SUPFAM" id="SSF57667">
    <property type="entry name" value="beta-beta-alpha zinc fingers"/>
    <property type="match status" value="1"/>
</dbReference>
<feature type="domain" description="C2H2-type" evidence="2">
    <location>
        <begin position="491"/>
        <end position="514"/>
    </location>
</feature>
<gene>
    <name evidence="3" type="primary">ZnF216</name>
</gene>
<dbReference type="AlphaFoldDB" id="A0A6B9KD24"/>
<dbReference type="OrthoDB" id="654211at2759"/>
<evidence type="ECO:0000256" key="1">
    <source>
        <dbReference type="SAM" id="MobiDB-lite"/>
    </source>
</evidence>
<dbReference type="InterPro" id="IPR013087">
    <property type="entry name" value="Znf_C2H2_type"/>
</dbReference>